<comment type="caution">
    <text evidence="1">The sequence shown here is derived from an EMBL/GenBank/DDBJ whole genome shotgun (WGS) entry which is preliminary data.</text>
</comment>
<evidence type="ECO:0000313" key="2">
    <source>
        <dbReference type="Proteomes" id="UP001049176"/>
    </source>
</evidence>
<name>A0A9P7UPL9_9AGAR</name>
<proteinExistence type="predicted"/>
<organism evidence="1 2">
    <name type="scientific">Marasmius oreades</name>
    <name type="common">fairy-ring Marasmius</name>
    <dbReference type="NCBI Taxonomy" id="181124"/>
    <lineage>
        <taxon>Eukaryota</taxon>
        <taxon>Fungi</taxon>
        <taxon>Dikarya</taxon>
        <taxon>Basidiomycota</taxon>
        <taxon>Agaricomycotina</taxon>
        <taxon>Agaricomycetes</taxon>
        <taxon>Agaricomycetidae</taxon>
        <taxon>Agaricales</taxon>
        <taxon>Marasmiineae</taxon>
        <taxon>Marasmiaceae</taxon>
        <taxon>Marasmius</taxon>
    </lineage>
</organism>
<protein>
    <submittedName>
        <fullName evidence="1">Uncharacterized protein</fullName>
    </submittedName>
</protein>
<reference evidence="1" key="1">
    <citation type="journal article" date="2021" name="Genome Biol. Evol.">
        <title>The assembled and annotated genome of the fairy-ring fungus Marasmius oreades.</title>
        <authorList>
            <person name="Hiltunen M."/>
            <person name="Ament-Velasquez S.L."/>
            <person name="Johannesson H."/>
        </authorList>
    </citation>
    <scope>NUCLEOTIDE SEQUENCE</scope>
    <source>
        <strain evidence="1">03SP1</strain>
    </source>
</reference>
<gene>
    <name evidence="1" type="ORF">E1B28_010856</name>
</gene>
<dbReference type="Proteomes" id="UP001049176">
    <property type="component" value="Chromosome 7"/>
</dbReference>
<accession>A0A9P7UPL9</accession>
<evidence type="ECO:0000313" key="1">
    <source>
        <dbReference type="EMBL" id="KAG7089150.1"/>
    </source>
</evidence>
<dbReference type="AlphaFoldDB" id="A0A9P7UPL9"/>
<sequence length="165" mass="18860">MDKVDGWREETHSLVAQMYGYADQPSTRLCLFTSVFGFTRIGHAKQDAFYLSDNLTKSEVDSEEVQRSQETYLPFVHELHEFLFYVLITTKPQVLPPSKRETVANAVYPSNFAPRNLWHLAQIRATCLMVGLFPGITQFVARFTISSVGGSFKNLDDRYSIHVMT</sequence>
<keyword evidence="2" id="KW-1185">Reference proteome</keyword>
<dbReference type="RefSeq" id="XP_043005620.1">
    <property type="nucleotide sequence ID" value="XM_043155838.1"/>
</dbReference>
<dbReference type="EMBL" id="CM032187">
    <property type="protein sequence ID" value="KAG7089150.1"/>
    <property type="molecule type" value="Genomic_DNA"/>
</dbReference>
<dbReference type="KEGG" id="more:E1B28_010856"/>
<dbReference type="GeneID" id="66079931"/>